<protein>
    <submittedName>
        <fullName evidence="1">Uncharacterized protein</fullName>
    </submittedName>
</protein>
<proteinExistence type="predicted"/>
<gene>
    <name evidence="1" type="ORF">BCV70DRAFT_7464</name>
</gene>
<organism evidence="1 2">
    <name type="scientific">Testicularia cyperi</name>
    <dbReference type="NCBI Taxonomy" id="1882483"/>
    <lineage>
        <taxon>Eukaryota</taxon>
        <taxon>Fungi</taxon>
        <taxon>Dikarya</taxon>
        <taxon>Basidiomycota</taxon>
        <taxon>Ustilaginomycotina</taxon>
        <taxon>Ustilaginomycetes</taxon>
        <taxon>Ustilaginales</taxon>
        <taxon>Anthracoideaceae</taxon>
        <taxon>Testicularia</taxon>
    </lineage>
</organism>
<evidence type="ECO:0000313" key="1">
    <source>
        <dbReference type="EMBL" id="PWZ02863.1"/>
    </source>
</evidence>
<dbReference type="AlphaFoldDB" id="A0A317XYL0"/>
<dbReference type="Proteomes" id="UP000246740">
    <property type="component" value="Unassembled WGS sequence"/>
</dbReference>
<keyword evidence="2" id="KW-1185">Reference proteome</keyword>
<name>A0A317XYL0_9BASI</name>
<dbReference type="EMBL" id="KZ819188">
    <property type="protein sequence ID" value="PWZ02863.1"/>
    <property type="molecule type" value="Genomic_DNA"/>
</dbReference>
<reference evidence="1 2" key="1">
    <citation type="journal article" date="2018" name="Mol. Biol. Evol.">
        <title>Broad Genomic Sampling Reveals a Smut Pathogenic Ancestry of the Fungal Clade Ustilaginomycotina.</title>
        <authorList>
            <person name="Kijpornyongpan T."/>
            <person name="Mondo S.J."/>
            <person name="Barry K."/>
            <person name="Sandor L."/>
            <person name="Lee J."/>
            <person name="Lipzen A."/>
            <person name="Pangilinan J."/>
            <person name="LaButti K."/>
            <person name="Hainaut M."/>
            <person name="Henrissat B."/>
            <person name="Grigoriev I.V."/>
            <person name="Spatafora J.W."/>
            <person name="Aime M.C."/>
        </authorList>
    </citation>
    <scope>NUCLEOTIDE SEQUENCE [LARGE SCALE GENOMIC DNA]</scope>
    <source>
        <strain evidence="1 2">MCA 3645</strain>
    </source>
</reference>
<accession>A0A317XYL0</accession>
<sequence length="221" mass="24472">MWYGLWFWAIRCGNGAVRGPIFREHRRYVGVSNVQLPAFWVPSSMLLFEAQTLIVRYVLGTVEAAAVTQTGGHILLRPQDGSSIFWRPSARRIASDTRVGCSSIGASRRFGLDGDLNRAPIRLSEQRRPLSGTSFFAMSHPTTGQFAIRHGCQASILHFYFIAKLMQTCVSTRSQRSGKPPDLVSHCATSAKRSSKVTGRLTHSRCDKDFGNAVWSPSLAV</sequence>
<dbReference type="InParanoid" id="A0A317XYL0"/>
<evidence type="ECO:0000313" key="2">
    <source>
        <dbReference type="Proteomes" id="UP000246740"/>
    </source>
</evidence>